<keyword evidence="2" id="KW-0812">Transmembrane</keyword>
<accession>A0A0C3BSY5</accession>
<evidence type="ECO:0000256" key="2">
    <source>
        <dbReference type="SAM" id="Phobius"/>
    </source>
</evidence>
<dbReference type="OrthoDB" id="3267813at2759"/>
<feature type="region of interest" description="Disordered" evidence="1">
    <location>
        <begin position="468"/>
        <end position="499"/>
    </location>
</feature>
<reference evidence="4 5" key="1">
    <citation type="submission" date="2014-04" db="EMBL/GenBank/DDBJ databases">
        <authorList>
            <consortium name="DOE Joint Genome Institute"/>
            <person name="Kuo A."/>
            <person name="Gay G."/>
            <person name="Dore J."/>
            <person name="Kohler A."/>
            <person name="Nagy L.G."/>
            <person name="Floudas D."/>
            <person name="Copeland A."/>
            <person name="Barry K.W."/>
            <person name="Cichocki N."/>
            <person name="Veneault-Fourrey C."/>
            <person name="LaButti K."/>
            <person name="Lindquist E.A."/>
            <person name="Lipzen A."/>
            <person name="Lundell T."/>
            <person name="Morin E."/>
            <person name="Murat C."/>
            <person name="Sun H."/>
            <person name="Tunlid A."/>
            <person name="Henrissat B."/>
            <person name="Grigoriev I.V."/>
            <person name="Hibbett D.S."/>
            <person name="Martin F."/>
            <person name="Nordberg H.P."/>
            <person name="Cantor M.N."/>
            <person name="Hua S.X."/>
        </authorList>
    </citation>
    <scope>NUCLEOTIDE SEQUENCE [LARGE SCALE GENOMIC DNA]</scope>
    <source>
        <strain evidence="5">h7</strain>
    </source>
</reference>
<evidence type="ECO:0000256" key="3">
    <source>
        <dbReference type="SAM" id="SignalP"/>
    </source>
</evidence>
<keyword evidence="2" id="KW-1133">Transmembrane helix</keyword>
<evidence type="ECO:0000256" key="1">
    <source>
        <dbReference type="SAM" id="MobiDB-lite"/>
    </source>
</evidence>
<feature type="region of interest" description="Disordered" evidence="1">
    <location>
        <begin position="244"/>
        <end position="280"/>
    </location>
</feature>
<feature type="transmembrane region" description="Helical" evidence="2">
    <location>
        <begin position="284"/>
        <end position="308"/>
    </location>
</feature>
<keyword evidence="3" id="KW-0732">Signal</keyword>
<evidence type="ECO:0000313" key="4">
    <source>
        <dbReference type="EMBL" id="KIM35169.1"/>
    </source>
</evidence>
<proteinExistence type="predicted"/>
<dbReference type="STRING" id="686832.A0A0C3BSY5"/>
<feature type="chain" id="PRO_5002162034" description="Mid2 domain-containing protein" evidence="3">
    <location>
        <begin position="34"/>
        <end position="499"/>
    </location>
</feature>
<dbReference type="Proteomes" id="UP000053424">
    <property type="component" value="Unassembled WGS sequence"/>
</dbReference>
<dbReference type="Gene3D" id="1.20.5.930">
    <property type="entry name" value="Bicelle-embedded integrin alpha(iib) transmembrane segment"/>
    <property type="match status" value="1"/>
</dbReference>
<feature type="signal peptide" evidence="3">
    <location>
        <begin position="1"/>
        <end position="33"/>
    </location>
</feature>
<gene>
    <name evidence="4" type="ORF">M413DRAFT_449880</name>
</gene>
<dbReference type="PANTHER" id="PTHR16861:SF7">
    <property type="entry name" value="MEMBRANE ANCHOR OPY2 N-TERMINAL DOMAIN-CONTAINING PROTEIN"/>
    <property type="match status" value="1"/>
</dbReference>
<dbReference type="EMBL" id="KN831828">
    <property type="protein sequence ID" value="KIM35169.1"/>
    <property type="molecule type" value="Genomic_DNA"/>
</dbReference>
<keyword evidence="5" id="KW-1185">Reference proteome</keyword>
<feature type="region of interest" description="Disordered" evidence="1">
    <location>
        <begin position="442"/>
        <end position="461"/>
    </location>
</feature>
<protein>
    <recommendedName>
        <fullName evidence="6">Mid2 domain-containing protein</fullName>
    </recommendedName>
</protein>
<dbReference type="HOGENOM" id="CLU_033085_0_0_1"/>
<reference evidence="5" key="2">
    <citation type="submission" date="2015-01" db="EMBL/GenBank/DDBJ databases">
        <title>Evolutionary Origins and Diversification of the Mycorrhizal Mutualists.</title>
        <authorList>
            <consortium name="DOE Joint Genome Institute"/>
            <consortium name="Mycorrhizal Genomics Consortium"/>
            <person name="Kohler A."/>
            <person name="Kuo A."/>
            <person name="Nagy L.G."/>
            <person name="Floudas D."/>
            <person name="Copeland A."/>
            <person name="Barry K.W."/>
            <person name="Cichocki N."/>
            <person name="Veneault-Fourrey C."/>
            <person name="LaButti K."/>
            <person name="Lindquist E.A."/>
            <person name="Lipzen A."/>
            <person name="Lundell T."/>
            <person name="Morin E."/>
            <person name="Murat C."/>
            <person name="Riley R."/>
            <person name="Ohm R."/>
            <person name="Sun H."/>
            <person name="Tunlid A."/>
            <person name="Henrissat B."/>
            <person name="Grigoriev I.V."/>
            <person name="Hibbett D.S."/>
            <person name="Martin F."/>
        </authorList>
    </citation>
    <scope>NUCLEOTIDE SEQUENCE [LARGE SCALE GENOMIC DNA]</scope>
    <source>
        <strain evidence="5">h7</strain>
    </source>
</reference>
<dbReference type="PANTHER" id="PTHR16861">
    <property type="entry name" value="GLYCOPROTEIN 38"/>
    <property type="match status" value="1"/>
</dbReference>
<feature type="region of interest" description="Disordered" evidence="1">
    <location>
        <begin position="331"/>
        <end position="350"/>
    </location>
</feature>
<feature type="compositionally biased region" description="Gly residues" evidence="1">
    <location>
        <begin position="473"/>
        <end position="499"/>
    </location>
</feature>
<sequence length="499" mass="51402">MSPSAVRINTLPASWLPLLTSLYLSSLLPSSRAYSWAFQSTPQQCSNLTVTVSGSDGKPPYRILILPFGPTPLANNIEARTILDIPFNGQESSVSFKLKYPENSQFVAVVSDSTGFGSGGTSVAAQVTNSNDASCFDAKTNVSPDFYFSIEPPNQIVQCTDTRLWWDKSVVQGTPNFLGVIPGGQSFAIPQGTITDVTSQGTGFTWKPSLRGGTTLIIVGGDNRGNGTAGSTLNVVSSGVNNDGSCLSNSSPSSTPGSPAGGSYPTGTGSSSNNSSSSSGGSNVGAIVGGIIGGLALLIILLVLLWFFRRKSKQQKRFKERPVDLMNEEYEDGDEPSHVNNGIGGGAAGSVRRNELPQYYQPEPFMVPDPTLTMDSYSVTNTGTDDIEARRPLSGATSSFYTRATTPDGVGIGGSGVSGSGYERRKGGPPRAMRAVNIIQHDDAGPSLPSPEGDKDGEEPVTIELPPAYTALGRGGGAGAAAGAGTTGAGAGAGAGAGH</sequence>
<evidence type="ECO:0000313" key="5">
    <source>
        <dbReference type="Proteomes" id="UP000053424"/>
    </source>
</evidence>
<name>A0A0C3BSY5_HEBCY</name>
<keyword evidence="2" id="KW-0472">Membrane</keyword>
<dbReference type="AlphaFoldDB" id="A0A0C3BSY5"/>
<evidence type="ECO:0008006" key="6">
    <source>
        <dbReference type="Google" id="ProtNLM"/>
    </source>
</evidence>
<organism evidence="4 5">
    <name type="scientific">Hebeloma cylindrosporum</name>
    <dbReference type="NCBI Taxonomy" id="76867"/>
    <lineage>
        <taxon>Eukaryota</taxon>
        <taxon>Fungi</taxon>
        <taxon>Dikarya</taxon>
        <taxon>Basidiomycota</taxon>
        <taxon>Agaricomycotina</taxon>
        <taxon>Agaricomycetes</taxon>
        <taxon>Agaricomycetidae</taxon>
        <taxon>Agaricales</taxon>
        <taxon>Agaricineae</taxon>
        <taxon>Hymenogastraceae</taxon>
        <taxon>Hebeloma</taxon>
    </lineage>
</organism>